<keyword evidence="1" id="KW-1133">Transmembrane helix</keyword>
<feature type="transmembrane region" description="Helical" evidence="1">
    <location>
        <begin position="34"/>
        <end position="51"/>
    </location>
</feature>
<reference evidence="4 5" key="1">
    <citation type="submission" date="2017-01" db="EMBL/GenBank/DDBJ databases">
        <title>Complete genome of Lacinutrix venerupis DOK2-8 isolated from seawater in Dokdo.</title>
        <authorList>
            <person name="Chi W.-J."/>
            <person name="Kim J.H."/>
        </authorList>
    </citation>
    <scope>NUCLEOTIDE SEQUENCE [LARGE SCALE GENOMIC DNA]</scope>
    <source>
        <strain evidence="4 5">DOK2-8</strain>
    </source>
</reference>
<evidence type="ECO:0008006" key="6">
    <source>
        <dbReference type="Google" id="ProtNLM"/>
    </source>
</evidence>
<evidence type="ECO:0000259" key="3">
    <source>
        <dbReference type="Pfam" id="PF05569"/>
    </source>
</evidence>
<dbReference type="PANTHER" id="PTHR34978">
    <property type="entry name" value="POSSIBLE SENSOR-TRANSDUCER PROTEIN BLAR"/>
    <property type="match status" value="1"/>
</dbReference>
<dbReference type="KEGG" id="lvn:BWR22_02900"/>
<dbReference type="InterPro" id="IPR037682">
    <property type="entry name" value="TonB_C"/>
</dbReference>
<protein>
    <recommendedName>
        <fullName evidence="6">Beta-lactamase regulating signal transducer with metallopeptidase domain</fullName>
    </recommendedName>
</protein>
<proteinExistence type="predicted"/>
<dbReference type="RefSeq" id="WP_076731937.1">
    <property type="nucleotide sequence ID" value="NZ_CP019352.1"/>
</dbReference>
<feature type="domain" description="TonB C-terminal" evidence="2">
    <location>
        <begin position="479"/>
        <end position="537"/>
    </location>
</feature>
<name>A0AAC9LJ08_9FLAO</name>
<dbReference type="Gene3D" id="3.30.1150.10">
    <property type="match status" value="1"/>
</dbReference>
<dbReference type="CDD" id="cd07341">
    <property type="entry name" value="M56_BlaR1_MecR1_like"/>
    <property type="match status" value="1"/>
</dbReference>
<dbReference type="AlphaFoldDB" id="A0AAC9LJ08"/>
<feature type="transmembrane region" description="Helical" evidence="1">
    <location>
        <begin position="271"/>
        <end position="289"/>
    </location>
</feature>
<dbReference type="Pfam" id="PF03544">
    <property type="entry name" value="TonB_C"/>
    <property type="match status" value="1"/>
</dbReference>
<evidence type="ECO:0000256" key="1">
    <source>
        <dbReference type="SAM" id="Phobius"/>
    </source>
</evidence>
<dbReference type="EMBL" id="CP019352">
    <property type="protein sequence ID" value="APX99298.1"/>
    <property type="molecule type" value="Genomic_DNA"/>
</dbReference>
<feature type="domain" description="Peptidase M56" evidence="3">
    <location>
        <begin position="159"/>
        <end position="261"/>
    </location>
</feature>
<evidence type="ECO:0000259" key="2">
    <source>
        <dbReference type="Pfam" id="PF03544"/>
    </source>
</evidence>
<evidence type="ECO:0000313" key="4">
    <source>
        <dbReference type="EMBL" id="APX99298.1"/>
    </source>
</evidence>
<dbReference type="Proteomes" id="UP000187506">
    <property type="component" value="Chromosome"/>
</dbReference>
<accession>A0AAC9LJ08</accession>
<keyword evidence="5" id="KW-1185">Reference proteome</keyword>
<feature type="transmembrane region" description="Helical" evidence="1">
    <location>
        <begin position="6"/>
        <end position="22"/>
    </location>
</feature>
<dbReference type="PANTHER" id="PTHR34978:SF3">
    <property type="entry name" value="SLR0241 PROTEIN"/>
    <property type="match status" value="1"/>
</dbReference>
<feature type="transmembrane region" description="Helical" evidence="1">
    <location>
        <begin position="101"/>
        <end position="126"/>
    </location>
</feature>
<keyword evidence="1" id="KW-0812">Transmembrane</keyword>
<sequence length="539" mass="62959">MLHYILQTIIFQLLFLMVYDVFLKNETFFNWNRFYLLTSALLSVILPFVKIEGFKTIIPQKYIFSLPEVIIGNNTSNVITLNEVFLNTQKATLYFSFNWSYILYLGSCIAIILFLIKLYKIAIIAYKNPKVKFEKALLIELSNSKHAFSFFNYIFIGKDINTEDKQTILAHELEHVKERHSIDLLFFEILKIVFWFNPLIYLYQNRIADLHEFVADAKAVKSSSKTNYYQNLLSQVFDTQKVSFINPFFKQSLIKKRIIMLSKSKSKQINLVKYLLLIPMVIGMLFYTSCSNEKQTDTQNVEELDLKEYSYTLGKTEEMSEEKKEIHNKYVNFLKENKNFVSWEIYDEQKDVMVYSIHKLNETPPKKFREIEFEFNDGTSYTSFMQYPSYNSSREKMITENLKSMNVVSAQYPNFSEDEENVLFAEIDQVPVFPGCDTSVSNEAQKKCFSQNINKLVGQNWNVKLGKSLGLVGLQKIYTRFTIDKEGNIINIKTRAPHPELEKEAKRVVSLIPQLVPGKQDGKAVKVTFDLPIAFKIEE</sequence>
<organism evidence="4 5">
    <name type="scientific">Lacinutrix venerupis</name>
    <dbReference type="NCBI Taxonomy" id="1486034"/>
    <lineage>
        <taxon>Bacteria</taxon>
        <taxon>Pseudomonadati</taxon>
        <taxon>Bacteroidota</taxon>
        <taxon>Flavobacteriia</taxon>
        <taxon>Flavobacteriales</taxon>
        <taxon>Flavobacteriaceae</taxon>
        <taxon>Lacinutrix</taxon>
    </lineage>
</organism>
<dbReference type="InterPro" id="IPR052173">
    <property type="entry name" value="Beta-lactam_resp_regulator"/>
</dbReference>
<gene>
    <name evidence="4" type="ORF">BWR22_02900</name>
</gene>
<dbReference type="Pfam" id="PF05569">
    <property type="entry name" value="Peptidase_M56"/>
    <property type="match status" value="1"/>
</dbReference>
<dbReference type="InterPro" id="IPR008756">
    <property type="entry name" value="Peptidase_M56"/>
</dbReference>
<keyword evidence="1" id="KW-0472">Membrane</keyword>
<dbReference type="SUPFAM" id="SSF74653">
    <property type="entry name" value="TolA/TonB C-terminal domain"/>
    <property type="match status" value="1"/>
</dbReference>
<dbReference type="GO" id="GO:0055085">
    <property type="term" value="P:transmembrane transport"/>
    <property type="evidence" value="ECO:0007669"/>
    <property type="project" value="InterPro"/>
</dbReference>
<evidence type="ECO:0000313" key="5">
    <source>
        <dbReference type="Proteomes" id="UP000187506"/>
    </source>
</evidence>